<dbReference type="PANTHER" id="PTHR47053:SF1">
    <property type="entry name" value="MUREIN DD-ENDOPEPTIDASE MEPH-RELATED"/>
    <property type="match status" value="1"/>
</dbReference>
<evidence type="ECO:0000256" key="5">
    <source>
        <dbReference type="SAM" id="Coils"/>
    </source>
</evidence>
<dbReference type="Gene3D" id="3.90.1720.10">
    <property type="entry name" value="endopeptidase domain like (from Nostoc punctiforme)"/>
    <property type="match status" value="1"/>
</dbReference>
<gene>
    <name evidence="8" type="ORF">EHE19_002890</name>
</gene>
<feature type="domain" description="NlpC/P60" evidence="7">
    <location>
        <begin position="171"/>
        <end position="292"/>
    </location>
</feature>
<evidence type="ECO:0000256" key="2">
    <source>
        <dbReference type="ARBA" id="ARBA00022670"/>
    </source>
</evidence>
<dbReference type="Proteomes" id="UP000306409">
    <property type="component" value="Chromosome"/>
</dbReference>
<dbReference type="OrthoDB" id="9808890at2"/>
<dbReference type="EMBL" id="CP061336">
    <property type="protein sequence ID" value="QNU67487.1"/>
    <property type="molecule type" value="Genomic_DNA"/>
</dbReference>
<dbReference type="Pfam" id="PF00877">
    <property type="entry name" value="NLPC_P60"/>
    <property type="match status" value="1"/>
</dbReference>
<accession>A0A4U7JFE4</accession>
<keyword evidence="9" id="KW-1185">Reference proteome</keyword>
<dbReference type="PROSITE" id="PS51935">
    <property type="entry name" value="NLPC_P60"/>
    <property type="match status" value="1"/>
</dbReference>
<proteinExistence type="inferred from homology"/>
<comment type="similarity">
    <text evidence="1">Belongs to the peptidase C40 family.</text>
</comment>
<evidence type="ECO:0000313" key="9">
    <source>
        <dbReference type="Proteomes" id="UP000306409"/>
    </source>
</evidence>
<feature type="compositionally biased region" description="Low complexity" evidence="6">
    <location>
        <begin position="98"/>
        <end position="172"/>
    </location>
</feature>
<keyword evidence="3" id="KW-0378">Hydrolase</keyword>
<dbReference type="PANTHER" id="PTHR47053">
    <property type="entry name" value="MUREIN DD-ENDOPEPTIDASE MEPH-RELATED"/>
    <property type="match status" value="1"/>
</dbReference>
<dbReference type="RefSeq" id="WP_137697528.1">
    <property type="nucleotide sequence ID" value="NZ_CP061336.1"/>
</dbReference>
<evidence type="ECO:0000313" key="8">
    <source>
        <dbReference type="EMBL" id="QNU67487.1"/>
    </source>
</evidence>
<dbReference type="GO" id="GO:0006508">
    <property type="term" value="P:proteolysis"/>
    <property type="evidence" value="ECO:0007669"/>
    <property type="project" value="UniProtKB-KW"/>
</dbReference>
<evidence type="ECO:0000256" key="1">
    <source>
        <dbReference type="ARBA" id="ARBA00007074"/>
    </source>
</evidence>
<dbReference type="AlphaFoldDB" id="A0A4U7JFE4"/>
<dbReference type="InterPro" id="IPR000064">
    <property type="entry name" value="NLP_P60_dom"/>
</dbReference>
<feature type="compositionally biased region" description="Basic and acidic residues" evidence="6">
    <location>
        <begin position="79"/>
        <end position="97"/>
    </location>
</feature>
<organism evidence="8 9">
    <name type="scientific">Ruminiclostridium herbifermentans</name>
    <dbReference type="NCBI Taxonomy" id="2488810"/>
    <lineage>
        <taxon>Bacteria</taxon>
        <taxon>Bacillati</taxon>
        <taxon>Bacillota</taxon>
        <taxon>Clostridia</taxon>
        <taxon>Eubacteriales</taxon>
        <taxon>Oscillospiraceae</taxon>
        <taxon>Ruminiclostridium</taxon>
    </lineage>
</organism>
<keyword evidence="4" id="KW-0788">Thiol protease</keyword>
<evidence type="ECO:0000256" key="6">
    <source>
        <dbReference type="SAM" id="MobiDB-lite"/>
    </source>
</evidence>
<dbReference type="SUPFAM" id="SSF54001">
    <property type="entry name" value="Cysteine proteinases"/>
    <property type="match status" value="1"/>
</dbReference>
<name>A0A4U7JFE4_9FIRM</name>
<evidence type="ECO:0000256" key="4">
    <source>
        <dbReference type="ARBA" id="ARBA00022807"/>
    </source>
</evidence>
<reference evidence="8 9" key="1">
    <citation type="submission" date="2020-09" db="EMBL/GenBank/DDBJ databases">
        <title>Characterization and genome sequencing of Ruminiclostridium sp. nov. MA18.</title>
        <authorList>
            <person name="Rettenmaier R."/>
            <person name="Kowollik M.-L."/>
            <person name="Liebl W."/>
            <person name="Zverlov V."/>
        </authorList>
    </citation>
    <scope>NUCLEOTIDE SEQUENCE [LARGE SCALE GENOMIC DNA]</scope>
    <source>
        <strain evidence="8 9">MA18</strain>
    </source>
</reference>
<dbReference type="KEGG" id="rher:EHE19_002890"/>
<dbReference type="InterPro" id="IPR051202">
    <property type="entry name" value="Peptidase_C40"/>
</dbReference>
<protein>
    <submittedName>
        <fullName evidence="8">C40 family peptidase</fullName>
    </submittedName>
</protein>
<dbReference type="GO" id="GO:0008234">
    <property type="term" value="F:cysteine-type peptidase activity"/>
    <property type="evidence" value="ECO:0007669"/>
    <property type="project" value="UniProtKB-KW"/>
</dbReference>
<feature type="region of interest" description="Disordered" evidence="6">
    <location>
        <begin position="79"/>
        <end position="172"/>
    </location>
</feature>
<evidence type="ECO:0000259" key="7">
    <source>
        <dbReference type="PROSITE" id="PS51935"/>
    </source>
</evidence>
<evidence type="ECO:0000256" key="3">
    <source>
        <dbReference type="ARBA" id="ARBA00022801"/>
    </source>
</evidence>
<keyword evidence="2" id="KW-0645">Protease</keyword>
<keyword evidence="5" id="KW-0175">Coiled coil</keyword>
<sequence length="293" mass="31276">MNKKLLSTTLALSICAIAIAPIYKHLDINANTIKNVSATSELKQLESEKLLLKKQLLNAKDKVISTENDVKAAIAEDKTKTQTKANDNKTIENKTTDNKSSLNTKTSNTTTKTTLSKPKSKTSTNKTVSSSTKTSKSTTSKSTSSTTSSKTTATTNKSTTTNRGTTSTATSSKVSAIISTAKSFIGVPYVWGGTTASGFDCSGYIQYVLSKNGISVPRTAAEQYKVGTSVSKSNLRVGDLVFFTTYKEGPSHLGFYLGDGNFIHASSSKGVTISSLNSNYYSSRYIGAKRVIN</sequence>
<dbReference type="InterPro" id="IPR038765">
    <property type="entry name" value="Papain-like_cys_pep_sf"/>
</dbReference>
<feature type="coiled-coil region" evidence="5">
    <location>
        <begin position="35"/>
        <end position="62"/>
    </location>
</feature>